<gene>
    <name evidence="1" type="ORF">GCM10007895_12060</name>
</gene>
<accession>A0AA37RUI8</accession>
<evidence type="ECO:0008006" key="3">
    <source>
        <dbReference type="Google" id="ProtNLM"/>
    </source>
</evidence>
<dbReference type="AlphaFoldDB" id="A0AA37RUI8"/>
<comment type="caution">
    <text evidence="1">The sequence shown here is derived from an EMBL/GenBank/DDBJ whole genome shotgun (WGS) entry which is preliminary data.</text>
</comment>
<organism evidence="1 2">
    <name type="scientific">Paraferrimonas sedimenticola</name>
    <dbReference type="NCBI Taxonomy" id="375674"/>
    <lineage>
        <taxon>Bacteria</taxon>
        <taxon>Pseudomonadati</taxon>
        <taxon>Pseudomonadota</taxon>
        <taxon>Gammaproteobacteria</taxon>
        <taxon>Alteromonadales</taxon>
        <taxon>Ferrimonadaceae</taxon>
        <taxon>Paraferrimonas</taxon>
    </lineage>
</organism>
<protein>
    <recommendedName>
        <fullName evidence="3">Threonine dehydratase</fullName>
    </recommendedName>
</protein>
<keyword evidence="2" id="KW-1185">Reference proteome</keyword>
<reference evidence="1" key="1">
    <citation type="journal article" date="2014" name="Int. J. Syst. Evol. Microbiol.">
        <title>Complete genome sequence of Corynebacterium casei LMG S-19264T (=DSM 44701T), isolated from a smear-ripened cheese.</title>
        <authorList>
            <consortium name="US DOE Joint Genome Institute (JGI-PGF)"/>
            <person name="Walter F."/>
            <person name="Albersmeier A."/>
            <person name="Kalinowski J."/>
            <person name="Ruckert C."/>
        </authorList>
    </citation>
    <scope>NUCLEOTIDE SEQUENCE</scope>
    <source>
        <strain evidence="1">NBRC 101628</strain>
    </source>
</reference>
<dbReference type="RefSeq" id="WP_095506466.1">
    <property type="nucleotide sequence ID" value="NZ_BSNC01000003.1"/>
</dbReference>
<name>A0AA37RUI8_9GAMM</name>
<proteinExistence type="predicted"/>
<sequence length="114" mass="12496">MSCGKTATHPEHTHGPNCGHTAIKHNGHIDYIHDGHLHCPHGDHYDEHVIEVSDTNPDGCHPVTSCSDSGHVHGPDCGHERVPHGDHFDYLVDGRLHHVHDGHCDDHGPVELAH</sequence>
<reference evidence="1" key="2">
    <citation type="submission" date="2023-01" db="EMBL/GenBank/DDBJ databases">
        <title>Draft genome sequence of Paraferrimonas sedimenticola strain NBRC 101628.</title>
        <authorList>
            <person name="Sun Q."/>
            <person name="Mori K."/>
        </authorList>
    </citation>
    <scope>NUCLEOTIDE SEQUENCE</scope>
    <source>
        <strain evidence="1">NBRC 101628</strain>
    </source>
</reference>
<dbReference type="Proteomes" id="UP001161422">
    <property type="component" value="Unassembled WGS sequence"/>
</dbReference>
<evidence type="ECO:0000313" key="2">
    <source>
        <dbReference type="Proteomes" id="UP001161422"/>
    </source>
</evidence>
<dbReference type="EMBL" id="BSNC01000003">
    <property type="protein sequence ID" value="GLP95900.1"/>
    <property type="molecule type" value="Genomic_DNA"/>
</dbReference>
<evidence type="ECO:0000313" key="1">
    <source>
        <dbReference type="EMBL" id="GLP95900.1"/>
    </source>
</evidence>